<dbReference type="STRING" id="1229780.BN381_40062"/>
<evidence type="ECO:0000313" key="3">
    <source>
        <dbReference type="Proteomes" id="UP000018291"/>
    </source>
</evidence>
<organism evidence="2 3">
    <name type="scientific">Candidatus Neomicrothrix parvicella RN1</name>
    <dbReference type="NCBI Taxonomy" id="1229780"/>
    <lineage>
        <taxon>Bacteria</taxon>
        <taxon>Bacillati</taxon>
        <taxon>Actinomycetota</taxon>
        <taxon>Acidimicrobiia</taxon>
        <taxon>Acidimicrobiales</taxon>
        <taxon>Microthrixaceae</taxon>
        <taxon>Candidatus Neomicrothrix</taxon>
    </lineage>
</organism>
<dbReference type="EMBL" id="CANL01000034">
    <property type="protein sequence ID" value="CCM64448.1"/>
    <property type="molecule type" value="Genomic_DNA"/>
</dbReference>
<dbReference type="InterPro" id="IPR002575">
    <property type="entry name" value="Aminoglycoside_PTrfase"/>
</dbReference>
<dbReference type="InterPro" id="IPR041726">
    <property type="entry name" value="ACAD10_11_N"/>
</dbReference>
<feature type="domain" description="Aminoglycoside phosphotransferase" evidence="1">
    <location>
        <begin position="77"/>
        <end position="278"/>
    </location>
</feature>
<dbReference type="PANTHER" id="PTHR21310:SF57">
    <property type="entry name" value="BLR2944 PROTEIN"/>
    <property type="match status" value="1"/>
</dbReference>
<dbReference type="SUPFAM" id="SSF56112">
    <property type="entry name" value="Protein kinase-like (PK-like)"/>
    <property type="match status" value="1"/>
</dbReference>
<sequence length="342" mass="36580">MKEAGGPPGALEVALAELCVGRHWDDPTVTVTGTASVGAQRATLFVDVTECGETTPAVAQVGGGILTTMPAVTEASLIMLTATEGVPVAQVYAASNSAPGIDRPVMVLSRAPGLSIPRQVLRSTAELKSGEALARDCGTALANLHRIPAGAAPPELDRLSTRDTFGDYCDRLTSSLDQLPDPHPAIRLGVEWLRRHRPWMPPRQAIVHADFRNGNLLVDQGRLSAVLDWELAHVGDPMEDLAYLCLRTWRFGNDHLTVGGFGSLEALRGAYEAGGGDWRHDAFRWWLAARTAWWACGLAAQAAAFSAGMSDSIVLAAGGRRVVELEYDLLNLIDPAVPEECF</sequence>
<dbReference type="AlphaFoldDB" id="R4Z148"/>
<proteinExistence type="predicted"/>
<dbReference type="Pfam" id="PF01636">
    <property type="entry name" value="APH"/>
    <property type="match status" value="1"/>
</dbReference>
<protein>
    <submittedName>
        <fullName evidence="2">Putative aminoglycoside phosphotransferase</fullName>
    </submittedName>
</protein>
<dbReference type="HOGENOM" id="CLU_007526_1_1_11"/>
<dbReference type="eggNOG" id="COG3173">
    <property type="taxonomic scope" value="Bacteria"/>
</dbReference>
<dbReference type="OrthoDB" id="3806873at2"/>
<gene>
    <name evidence="2" type="ORF">BN381_40062</name>
</gene>
<keyword evidence="3" id="KW-1185">Reference proteome</keyword>
<dbReference type="PANTHER" id="PTHR21310">
    <property type="entry name" value="AMINOGLYCOSIDE PHOSPHOTRANSFERASE-RELATED-RELATED"/>
    <property type="match status" value="1"/>
</dbReference>
<dbReference type="InterPro" id="IPR011009">
    <property type="entry name" value="Kinase-like_dom_sf"/>
</dbReference>
<evidence type="ECO:0000313" key="2">
    <source>
        <dbReference type="EMBL" id="CCM64448.1"/>
    </source>
</evidence>
<dbReference type="GO" id="GO:0016740">
    <property type="term" value="F:transferase activity"/>
    <property type="evidence" value="ECO:0007669"/>
    <property type="project" value="UniProtKB-KW"/>
</dbReference>
<dbReference type="InterPro" id="IPR051678">
    <property type="entry name" value="AGP_Transferase"/>
</dbReference>
<name>R4Z148_9ACTN</name>
<dbReference type="RefSeq" id="WP_012228555.1">
    <property type="nucleotide sequence ID" value="NZ_HG422565.1"/>
</dbReference>
<evidence type="ECO:0000259" key="1">
    <source>
        <dbReference type="Pfam" id="PF01636"/>
    </source>
</evidence>
<dbReference type="Gene3D" id="3.90.1200.10">
    <property type="match status" value="1"/>
</dbReference>
<comment type="caution">
    <text evidence="2">The sequence shown here is derived from an EMBL/GenBank/DDBJ whole genome shotgun (WGS) entry which is preliminary data.</text>
</comment>
<accession>R4Z148</accession>
<reference evidence="2 3" key="1">
    <citation type="journal article" date="2013" name="ISME J.">
        <title>Metabolic model for the filamentous 'Candidatus Microthrix parvicella' based on genomic and metagenomic analyses.</title>
        <authorList>
            <person name="Jon McIlroy S."/>
            <person name="Kristiansen R."/>
            <person name="Albertsen M."/>
            <person name="Michael Karst S."/>
            <person name="Rossetti S."/>
            <person name="Lund Nielsen J."/>
            <person name="Tandoi V."/>
            <person name="James Seviour R."/>
            <person name="Nielsen P.H."/>
        </authorList>
    </citation>
    <scope>NUCLEOTIDE SEQUENCE [LARGE SCALE GENOMIC DNA]</scope>
    <source>
        <strain evidence="2 3">RN1</strain>
    </source>
</reference>
<keyword evidence="2" id="KW-0808">Transferase</keyword>
<dbReference type="Proteomes" id="UP000018291">
    <property type="component" value="Unassembled WGS sequence"/>
</dbReference>
<dbReference type="CDD" id="cd05154">
    <property type="entry name" value="ACAD10_11_N-like"/>
    <property type="match status" value="1"/>
</dbReference>